<dbReference type="EMBL" id="CP053452">
    <property type="protein sequence ID" value="QJX00258.1"/>
    <property type="molecule type" value="Genomic_DNA"/>
</dbReference>
<dbReference type="Proteomes" id="UP000503447">
    <property type="component" value="Chromosome"/>
</dbReference>
<dbReference type="RefSeq" id="WP_171475049.1">
    <property type="nucleotide sequence ID" value="NZ_CP053452.2"/>
</dbReference>
<feature type="signal peptide" evidence="1">
    <location>
        <begin position="1"/>
        <end position="22"/>
    </location>
</feature>
<evidence type="ECO:0000313" key="2">
    <source>
        <dbReference type="EMBL" id="QJX00258.1"/>
    </source>
</evidence>
<gene>
    <name evidence="2" type="ORF">FTUN_7883</name>
</gene>
<protein>
    <submittedName>
        <fullName evidence="2">Uncharacterized protein</fullName>
    </submittedName>
</protein>
<keyword evidence="1" id="KW-0732">Signal</keyword>
<evidence type="ECO:0000313" key="3">
    <source>
        <dbReference type="Proteomes" id="UP000503447"/>
    </source>
</evidence>
<accession>A0A6M5Z1H0</accession>
<feature type="chain" id="PRO_5027016028" evidence="1">
    <location>
        <begin position="23"/>
        <end position="79"/>
    </location>
</feature>
<dbReference type="AlphaFoldDB" id="A0A6M5Z1H0"/>
<name>A0A6M5Z1H0_9BACT</name>
<organism evidence="2 3">
    <name type="scientific">Frigoriglobus tundricola</name>
    <dbReference type="NCBI Taxonomy" id="2774151"/>
    <lineage>
        <taxon>Bacteria</taxon>
        <taxon>Pseudomonadati</taxon>
        <taxon>Planctomycetota</taxon>
        <taxon>Planctomycetia</taxon>
        <taxon>Gemmatales</taxon>
        <taxon>Gemmataceae</taxon>
        <taxon>Frigoriglobus</taxon>
    </lineage>
</organism>
<sequence>MVRKLILSTIVATAAVTNLVAAQDSETLTPTHSDHHYKVLVLRGGDGWQLHRTYRLHAEARRDAIRLWHDGYRVVIWDF</sequence>
<evidence type="ECO:0000256" key="1">
    <source>
        <dbReference type="SAM" id="SignalP"/>
    </source>
</evidence>
<keyword evidence="3" id="KW-1185">Reference proteome</keyword>
<reference evidence="3" key="1">
    <citation type="submission" date="2020-05" db="EMBL/GenBank/DDBJ databases">
        <title>Frigoriglobus tundricola gen. nov., sp. nov., a psychrotolerant cellulolytic planctomycete of the family Gemmataceae with two divergent copies of 16S rRNA gene.</title>
        <authorList>
            <person name="Kulichevskaya I.S."/>
            <person name="Ivanova A.A."/>
            <person name="Naumoff D.G."/>
            <person name="Beletsky A.V."/>
            <person name="Rijpstra W.I.C."/>
            <person name="Sinninghe Damste J.S."/>
            <person name="Mardanov A.V."/>
            <person name="Ravin N.V."/>
            <person name="Dedysh S.N."/>
        </authorList>
    </citation>
    <scope>NUCLEOTIDE SEQUENCE [LARGE SCALE GENOMIC DNA]</scope>
    <source>
        <strain evidence="3">PL17</strain>
    </source>
</reference>
<proteinExistence type="predicted"/>
<dbReference type="KEGG" id="ftj:FTUN_7883"/>